<evidence type="ECO:0000256" key="8">
    <source>
        <dbReference type="ARBA" id="ARBA00023242"/>
    </source>
</evidence>
<accession>A0ABN9WG16</accession>
<dbReference type="InterPro" id="IPR037665">
    <property type="entry name" value="Nucleoporin_S59-like"/>
</dbReference>
<comment type="caution">
    <text evidence="10">The sequence shown here is derived from an EMBL/GenBank/DDBJ whole genome shotgun (WGS) entry which is preliminary data.</text>
</comment>
<name>A0ABN9WG16_9DINO</name>
<keyword evidence="11" id="KW-1185">Reference proteome</keyword>
<dbReference type="Proteomes" id="UP001189429">
    <property type="component" value="Unassembled WGS sequence"/>
</dbReference>
<gene>
    <name evidence="10" type="ORF">PCOR1329_LOCUS66998</name>
</gene>
<keyword evidence="8" id="KW-0539">Nucleus</keyword>
<evidence type="ECO:0000256" key="4">
    <source>
        <dbReference type="ARBA" id="ARBA00022816"/>
    </source>
</evidence>
<dbReference type="PROSITE" id="PS51434">
    <property type="entry name" value="NUP_C"/>
    <property type="match status" value="1"/>
</dbReference>
<feature type="domain" description="Peptidase S59" evidence="9">
    <location>
        <begin position="96"/>
        <end position="231"/>
    </location>
</feature>
<protein>
    <recommendedName>
        <fullName evidence="9">Peptidase S59 domain-containing protein</fullName>
    </recommendedName>
</protein>
<keyword evidence="4" id="KW-0509">mRNA transport</keyword>
<evidence type="ECO:0000256" key="2">
    <source>
        <dbReference type="ARBA" id="ARBA00008926"/>
    </source>
</evidence>
<evidence type="ECO:0000313" key="10">
    <source>
        <dbReference type="EMBL" id="CAK0885368.1"/>
    </source>
</evidence>
<dbReference type="Gene3D" id="3.30.1610.10">
    <property type="entry name" value="Peptidase S59, nucleoporin"/>
    <property type="match status" value="1"/>
</dbReference>
<comment type="similarity">
    <text evidence="2">Belongs to the nucleoporin GLFG family.</text>
</comment>
<evidence type="ECO:0000256" key="5">
    <source>
        <dbReference type="ARBA" id="ARBA00022927"/>
    </source>
</evidence>
<keyword evidence="6" id="KW-0811">Translocation</keyword>
<dbReference type="Pfam" id="PF04096">
    <property type="entry name" value="Nucleoporin2"/>
    <property type="match status" value="1"/>
</dbReference>
<keyword evidence="5" id="KW-0653">Protein transport</keyword>
<keyword evidence="3" id="KW-0813">Transport</keyword>
<dbReference type="EMBL" id="CAUYUJ010018660">
    <property type="protein sequence ID" value="CAK0885368.1"/>
    <property type="molecule type" value="Genomic_DNA"/>
</dbReference>
<evidence type="ECO:0000259" key="9">
    <source>
        <dbReference type="PROSITE" id="PS51434"/>
    </source>
</evidence>
<evidence type="ECO:0000256" key="3">
    <source>
        <dbReference type="ARBA" id="ARBA00022448"/>
    </source>
</evidence>
<dbReference type="PANTHER" id="PTHR23198:SF6">
    <property type="entry name" value="NUCLEAR PORE COMPLEX PROTEIN NUP98-NUP96"/>
    <property type="match status" value="1"/>
</dbReference>
<organism evidence="10 11">
    <name type="scientific">Prorocentrum cordatum</name>
    <dbReference type="NCBI Taxonomy" id="2364126"/>
    <lineage>
        <taxon>Eukaryota</taxon>
        <taxon>Sar</taxon>
        <taxon>Alveolata</taxon>
        <taxon>Dinophyceae</taxon>
        <taxon>Prorocentrales</taxon>
        <taxon>Prorocentraceae</taxon>
        <taxon>Prorocentrum</taxon>
    </lineage>
</organism>
<evidence type="ECO:0000313" key="11">
    <source>
        <dbReference type="Proteomes" id="UP001189429"/>
    </source>
</evidence>
<comment type="subcellular location">
    <subcellularLocation>
        <location evidence="1">Nucleus</location>
        <location evidence="1">Nuclear pore complex</location>
    </subcellularLocation>
</comment>
<keyword evidence="7" id="KW-0906">Nuclear pore complex</keyword>
<dbReference type="PANTHER" id="PTHR23198">
    <property type="entry name" value="NUCLEOPORIN"/>
    <property type="match status" value="1"/>
</dbReference>
<evidence type="ECO:0000256" key="1">
    <source>
        <dbReference type="ARBA" id="ARBA00004567"/>
    </source>
</evidence>
<evidence type="ECO:0000256" key="6">
    <source>
        <dbReference type="ARBA" id="ARBA00023010"/>
    </source>
</evidence>
<dbReference type="InterPro" id="IPR036903">
    <property type="entry name" value="Nup98_auto-Pept-S59_dom_sf"/>
</dbReference>
<proteinExistence type="inferred from homology"/>
<dbReference type="SUPFAM" id="SSF82215">
    <property type="entry name" value="C-terminal autoproteolytic domain of nucleoporin nup98"/>
    <property type="match status" value="1"/>
</dbReference>
<evidence type="ECO:0000256" key="7">
    <source>
        <dbReference type="ARBA" id="ARBA00023132"/>
    </source>
</evidence>
<reference evidence="10" key="1">
    <citation type="submission" date="2023-10" db="EMBL/GenBank/DDBJ databases">
        <authorList>
            <person name="Chen Y."/>
            <person name="Shah S."/>
            <person name="Dougan E. K."/>
            <person name="Thang M."/>
            <person name="Chan C."/>
        </authorList>
    </citation>
    <scope>NUCLEOTIDE SEQUENCE [LARGE SCALE GENOMIC DNA]</scope>
</reference>
<sequence length="231" mass="25589">MDTLNDFPRPMGGNSEHSLARITEAMKICKVSESYKGRINKNRNPNEDEQEFRRRDMAADTMGKLGKFAGHYLRMAMGMLIVYARGKKSQSAAPKSEPGVFEPDVFRLGPEELKRVPGLTISREGVGQIAFHGETDCSGVDFGRAVRLEVGEVCVYPDGSSKPPPGTGLNKAATIVMMQCWPPNGGGRSLEDAGTREKYKQQIKKMTEEKNATFIDYDCSSGVWQFAVEHF</sequence>
<dbReference type="InterPro" id="IPR007230">
    <property type="entry name" value="Nup98_auto-Pept-S59_dom"/>
</dbReference>